<dbReference type="EMBL" id="JAYMYS010000004">
    <property type="protein sequence ID" value="KAK7394333.1"/>
    <property type="molecule type" value="Genomic_DNA"/>
</dbReference>
<gene>
    <name evidence="1" type="ORF">VNO78_14856</name>
</gene>
<evidence type="ECO:0000313" key="2">
    <source>
        <dbReference type="Proteomes" id="UP001386955"/>
    </source>
</evidence>
<reference evidence="1 2" key="1">
    <citation type="submission" date="2024-01" db="EMBL/GenBank/DDBJ databases">
        <title>The genomes of 5 underutilized Papilionoideae crops provide insights into root nodulation and disease resistanc.</title>
        <authorList>
            <person name="Jiang F."/>
        </authorList>
    </citation>
    <scope>NUCLEOTIDE SEQUENCE [LARGE SCALE GENOMIC DNA]</scope>
    <source>
        <strain evidence="1">DUOXIRENSHENG_FW03</strain>
        <tissue evidence="1">Leaves</tissue>
    </source>
</reference>
<dbReference type="Proteomes" id="UP001386955">
    <property type="component" value="Unassembled WGS sequence"/>
</dbReference>
<organism evidence="1 2">
    <name type="scientific">Psophocarpus tetragonolobus</name>
    <name type="common">Winged bean</name>
    <name type="synonym">Dolichos tetragonolobus</name>
    <dbReference type="NCBI Taxonomy" id="3891"/>
    <lineage>
        <taxon>Eukaryota</taxon>
        <taxon>Viridiplantae</taxon>
        <taxon>Streptophyta</taxon>
        <taxon>Embryophyta</taxon>
        <taxon>Tracheophyta</taxon>
        <taxon>Spermatophyta</taxon>
        <taxon>Magnoliopsida</taxon>
        <taxon>eudicotyledons</taxon>
        <taxon>Gunneridae</taxon>
        <taxon>Pentapetalae</taxon>
        <taxon>rosids</taxon>
        <taxon>fabids</taxon>
        <taxon>Fabales</taxon>
        <taxon>Fabaceae</taxon>
        <taxon>Papilionoideae</taxon>
        <taxon>50 kb inversion clade</taxon>
        <taxon>NPAAA clade</taxon>
        <taxon>indigoferoid/millettioid clade</taxon>
        <taxon>Phaseoleae</taxon>
        <taxon>Psophocarpus</taxon>
    </lineage>
</organism>
<dbReference type="AlphaFoldDB" id="A0AAN9XJD6"/>
<accession>A0AAN9XJD6</accession>
<keyword evidence="2" id="KW-1185">Reference proteome</keyword>
<evidence type="ECO:0000313" key="1">
    <source>
        <dbReference type="EMBL" id="KAK7394333.1"/>
    </source>
</evidence>
<sequence length="137" mass="15569">MWACHLTQKKSFYLLAKEPQRFVRKGAACETRRLGMPTSCNVKEIPKIKLWSPEGDMHMLKALRMKMFVGISLGLVLVSRGRDFGGRGGSVFWVAKKRMLGIGPAVRQHFIMDVFDGSSGCREKEGKQDIFLYLKLM</sequence>
<name>A0AAN9XJD6_PSOTE</name>
<comment type="caution">
    <text evidence="1">The sequence shown here is derived from an EMBL/GenBank/DDBJ whole genome shotgun (WGS) entry which is preliminary data.</text>
</comment>
<protein>
    <submittedName>
        <fullName evidence="1">Uncharacterized protein</fullName>
    </submittedName>
</protein>
<proteinExistence type="predicted"/>